<dbReference type="RefSeq" id="XP_022482480.1">
    <property type="nucleotide sequence ID" value="XM_022637666.1"/>
</dbReference>
<reference evidence="2 3" key="1">
    <citation type="journal article" date="2016" name="Sci. Rep.">
        <title>Penicillium arizonense, a new, genome sequenced fungal species, reveals a high chemical diversity in secreted metabolites.</title>
        <authorList>
            <person name="Grijseels S."/>
            <person name="Nielsen J.C."/>
            <person name="Randelovic M."/>
            <person name="Nielsen J."/>
            <person name="Nielsen K.F."/>
            <person name="Workman M."/>
            <person name="Frisvad J.C."/>
        </authorList>
    </citation>
    <scope>NUCLEOTIDE SEQUENCE [LARGE SCALE GENOMIC DNA]</scope>
    <source>
        <strain evidence="2 3">CBS 141311</strain>
    </source>
</reference>
<evidence type="ECO:0000313" key="3">
    <source>
        <dbReference type="Proteomes" id="UP000177622"/>
    </source>
</evidence>
<evidence type="ECO:0000256" key="1">
    <source>
        <dbReference type="SAM" id="MobiDB-lite"/>
    </source>
</evidence>
<dbReference type="GeneID" id="34582400"/>
<protein>
    <submittedName>
        <fullName evidence="2">Uncharacterized protein</fullName>
    </submittedName>
</protein>
<organism evidence="2 3">
    <name type="scientific">Penicillium arizonense</name>
    <dbReference type="NCBI Taxonomy" id="1835702"/>
    <lineage>
        <taxon>Eukaryota</taxon>
        <taxon>Fungi</taxon>
        <taxon>Dikarya</taxon>
        <taxon>Ascomycota</taxon>
        <taxon>Pezizomycotina</taxon>
        <taxon>Eurotiomycetes</taxon>
        <taxon>Eurotiomycetidae</taxon>
        <taxon>Eurotiales</taxon>
        <taxon>Aspergillaceae</taxon>
        <taxon>Penicillium</taxon>
    </lineage>
</organism>
<comment type="caution">
    <text evidence="2">The sequence shown here is derived from an EMBL/GenBank/DDBJ whole genome shotgun (WGS) entry which is preliminary data.</text>
</comment>
<gene>
    <name evidence="2" type="ORF">PENARI_c076G04344</name>
</gene>
<evidence type="ECO:0000313" key="2">
    <source>
        <dbReference type="EMBL" id="OGE47013.1"/>
    </source>
</evidence>
<proteinExistence type="predicted"/>
<name>A0A1F5L1B3_PENAI</name>
<accession>A0A1F5L1B3</accession>
<feature type="region of interest" description="Disordered" evidence="1">
    <location>
        <begin position="18"/>
        <end position="39"/>
    </location>
</feature>
<dbReference type="Proteomes" id="UP000177622">
    <property type="component" value="Unassembled WGS sequence"/>
</dbReference>
<keyword evidence="3" id="KW-1185">Reference proteome</keyword>
<dbReference type="AlphaFoldDB" id="A0A1F5L1B3"/>
<dbReference type="EMBL" id="LXJU01000076">
    <property type="protein sequence ID" value="OGE47013.1"/>
    <property type="molecule type" value="Genomic_DNA"/>
</dbReference>
<sequence length="98" mass="10698">MSLPIFSRKSALKRHLLRPHAGGSTSKPQSEPELASLSLGTLEMSIDSRMLPNQSDLPTYGVPTDLPDEFDIDELFEPTATSDIFTGTLFGSKTRCIS</sequence>